<dbReference type="EMBL" id="JAECZO010000009">
    <property type="protein sequence ID" value="KAK7200862.1"/>
    <property type="molecule type" value="Genomic_DNA"/>
</dbReference>
<dbReference type="AlphaFoldDB" id="A0AAW0F6V0"/>
<dbReference type="Proteomes" id="UP001430356">
    <property type="component" value="Unassembled WGS sequence"/>
</dbReference>
<feature type="transmembrane region" description="Helical" evidence="1">
    <location>
        <begin position="431"/>
        <end position="452"/>
    </location>
</feature>
<organism evidence="3 4">
    <name type="scientific">Novymonas esmeraldas</name>
    <dbReference type="NCBI Taxonomy" id="1808958"/>
    <lineage>
        <taxon>Eukaryota</taxon>
        <taxon>Discoba</taxon>
        <taxon>Euglenozoa</taxon>
        <taxon>Kinetoplastea</taxon>
        <taxon>Metakinetoplastina</taxon>
        <taxon>Trypanosomatida</taxon>
        <taxon>Trypanosomatidae</taxon>
        <taxon>Novymonas</taxon>
    </lineage>
</organism>
<name>A0AAW0F6V0_9TRYP</name>
<keyword evidence="1" id="KW-0812">Transmembrane</keyword>
<sequence length="462" mass="48676">MHTRAAGSGSCRLPLLVWLVVCLLISHVTAEPINASWRLQAFHLYQRGDTSASTTTTATTTNAVLLSDTDLVSETCTLDSVLESPSNRKSAPSPATTQSISLNMTKLVPIAPLPAKNTFAAATADATRGVSTVAGAEEATAAVESEASASVRHRDATPTQLRSVGVLHLGVFAAEVSGAYDADDTALLPLTDASDETEREYEVSVFVGDLSRHLCVSAAVYATADAVGNLSRAMAVWVPSSVSPACALRVSPFVAGALRLPLDEEDVLTVWPPTREQQCRLNEANKFTFRFKPAQGLAKVPSFCAYEDTPSKTSTLDASNRRLVRCEVFLDLRATTWYAASLYKNMDVASLRLAAAVSQTAVSETPASSNAVASRGGAASRWKGVTWCTSAQVGRGFWFSNASDCDATVREELSGVKGGVKSKSYVVLESVFVLLAAVATAGLSGVATFRLVGTPRPSTTGV</sequence>
<evidence type="ECO:0000313" key="4">
    <source>
        <dbReference type="Proteomes" id="UP001430356"/>
    </source>
</evidence>
<protein>
    <submittedName>
        <fullName evidence="3">Uncharacterized protein</fullName>
    </submittedName>
</protein>
<feature type="chain" id="PRO_5043653933" evidence="2">
    <location>
        <begin position="31"/>
        <end position="462"/>
    </location>
</feature>
<gene>
    <name evidence="3" type="ORF">NESM_000144800</name>
</gene>
<keyword evidence="1" id="KW-1133">Transmembrane helix</keyword>
<keyword evidence="2" id="KW-0732">Signal</keyword>
<evidence type="ECO:0000256" key="1">
    <source>
        <dbReference type="SAM" id="Phobius"/>
    </source>
</evidence>
<keyword evidence="4" id="KW-1185">Reference proteome</keyword>
<comment type="caution">
    <text evidence="3">The sequence shown here is derived from an EMBL/GenBank/DDBJ whole genome shotgun (WGS) entry which is preliminary data.</text>
</comment>
<evidence type="ECO:0000256" key="2">
    <source>
        <dbReference type="SAM" id="SignalP"/>
    </source>
</evidence>
<reference evidence="3 4" key="1">
    <citation type="journal article" date="2021" name="MBio">
        <title>A New Model Trypanosomatid, Novymonas esmeraldas: Genomic Perception of Its 'Candidatus Pandoraea novymonadis' Endosymbiont.</title>
        <authorList>
            <person name="Zakharova A."/>
            <person name="Saura A."/>
            <person name="Butenko A."/>
            <person name="Podesvova L."/>
            <person name="Warmusova S."/>
            <person name="Kostygov A.Y."/>
            <person name="Nenarokova A."/>
            <person name="Lukes J."/>
            <person name="Opperdoes F.R."/>
            <person name="Yurchenko V."/>
        </authorList>
    </citation>
    <scope>NUCLEOTIDE SEQUENCE [LARGE SCALE GENOMIC DNA]</scope>
    <source>
        <strain evidence="3 4">E262AT.01</strain>
    </source>
</reference>
<proteinExistence type="predicted"/>
<feature type="signal peptide" evidence="2">
    <location>
        <begin position="1"/>
        <end position="30"/>
    </location>
</feature>
<keyword evidence="1" id="KW-0472">Membrane</keyword>
<evidence type="ECO:0000313" key="3">
    <source>
        <dbReference type="EMBL" id="KAK7200862.1"/>
    </source>
</evidence>
<accession>A0AAW0F6V0</accession>